<evidence type="ECO:0000256" key="2">
    <source>
        <dbReference type="ARBA" id="ARBA00023180"/>
    </source>
</evidence>
<dbReference type="Pfam" id="PF15901">
    <property type="entry name" value="Sortilin_C"/>
    <property type="match status" value="1"/>
</dbReference>
<dbReference type="Pfam" id="PF15902">
    <property type="entry name" value="Sortilin-Vps10"/>
    <property type="match status" value="1"/>
</dbReference>
<protein>
    <recommendedName>
        <fullName evidence="5">VPS10 domain-containing protein</fullName>
    </recommendedName>
</protein>
<feature type="compositionally biased region" description="Acidic residues" evidence="3">
    <location>
        <begin position="932"/>
        <end position="944"/>
    </location>
</feature>
<keyword evidence="4" id="KW-0812">Transmembrane</keyword>
<feature type="transmembrane region" description="Helical" evidence="4">
    <location>
        <begin position="803"/>
        <end position="824"/>
    </location>
</feature>
<evidence type="ECO:0000313" key="6">
    <source>
        <dbReference type="EMBL" id="CEM06877.1"/>
    </source>
</evidence>
<feature type="domain" description="VPS10" evidence="5">
    <location>
        <begin position="119"/>
        <end position="799"/>
    </location>
</feature>
<dbReference type="PANTHER" id="PTHR12106">
    <property type="entry name" value="SORTILIN RELATED"/>
    <property type="match status" value="1"/>
</dbReference>
<dbReference type="Gene3D" id="3.30.60.270">
    <property type="match status" value="1"/>
</dbReference>
<organism evidence="6">
    <name type="scientific">Chromera velia CCMP2878</name>
    <dbReference type="NCBI Taxonomy" id="1169474"/>
    <lineage>
        <taxon>Eukaryota</taxon>
        <taxon>Sar</taxon>
        <taxon>Alveolata</taxon>
        <taxon>Colpodellida</taxon>
        <taxon>Chromeraceae</taxon>
        <taxon>Chromera</taxon>
    </lineage>
</organism>
<keyword evidence="2" id="KW-0325">Glycoprotein</keyword>
<evidence type="ECO:0000256" key="1">
    <source>
        <dbReference type="ARBA" id="ARBA00022737"/>
    </source>
</evidence>
<sequence length="1064" mass="113591">MPPPPYYEVSTWAALRTAWGGGPVRLASQPRRPEPPPPDITPLCHHLHALQGLPHVKADVSGAFFQTEDVCDKKIGIRVPGIRILPDFPDKKPKELMSVSEVSFDSAVEDIQWLGGDHRTVLLKTQKGSLSEGTVPGSNFAPATVTVENVVVNGADKNVVLIQGSKHTHFISEDGARTFRRLKQRAPIHQWQFHPSRSKWALLSTWTETCDAPGAGHKKDTSSSDSAGEEKEQPCNHLLYVTRDAGRTFSFVESYVVQFSWGDPKLSQEERIFYTHHRHKKGDQPRFGGWAKTVDLSYTDNLGKSSTTAVHRGNKFLVSNGYVFVAKLADATKQTVELQVSTDGARSFRTARLPFAHELQEKSYTILDTSEGAVMLHVNHGDHGRSGTGNVYISDAAGFRYSLSLPSNIRSLSGECEFDKVLSMDGVYIANFKDDATQSVSNDNRDGGEMEAVEKEAELEEEETTATNTDLKRMKRKKKAEEVVKTVISFDKGAVWSYLKAPKIDSKGQKTPCYAGGQDADSCWLHLHGITNFHNYAPFYSVENAVGIILGTGNVGGHLRYEPDEINTYLSRDGGVSWVEAHKGAFIYEFGDHGGLIVMADDLRKTNQVVFSWNEGQSWYDFDLGAYPVEVDNIVIEPNASAVEFLLYGTRGDAGVLFHLDFGALGQPACKGIWAADSVSSDYESWTPSTGGTSGCSLGRQVTYTRRKQTSECFNGQDFQRPVFKKNCECSEEDFECEFGFTRKVGSTTCSPEDPDLTAESCATGGYVYTDAYRKVPGDTCEGGWVPPKVSVPCPARSLFSKALLWFFGVVLVGVAVLLCLGLAAGGGGGAGESGESLKGVLGFAGGKGAATKENFSKASRWRAVGGIKGVASTVGQTLGKGLASLKAIIAANSGGGGGSSRFGDIKYSQVGGREMGFGEGVEDFSVGGDAGLDDDDLAAEEHDDAPPLLSYSTGGQGDKGGRGGKESSSGGEGGDSPDVESGQGSRQAAVHHRHQAAPAAVGGSTNGGLMRDGAVAAVPRLTPPPSASSGPSGGEQGSQPLGFRGGADGSGGGKEKDGGYDLL</sequence>
<feature type="compositionally biased region" description="Basic and acidic residues" evidence="3">
    <location>
        <begin position="1054"/>
        <end position="1064"/>
    </location>
</feature>
<gene>
    <name evidence="6" type="ORF">Cvel_2736</name>
</gene>
<feature type="compositionally biased region" description="Basic and acidic residues" evidence="3">
    <location>
        <begin position="443"/>
        <end position="456"/>
    </location>
</feature>
<dbReference type="SUPFAM" id="SSF110296">
    <property type="entry name" value="Oligoxyloglucan reducing end-specific cellobiohydrolase"/>
    <property type="match status" value="1"/>
</dbReference>
<dbReference type="Gene3D" id="2.10.70.80">
    <property type="match status" value="1"/>
</dbReference>
<dbReference type="InterPro" id="IPR006581">
    <property type="entry name" value="VPS10"/>
</dbReference>
<feature type="compositionally biased region" description="Low complexity" evidence="3">
    <location>
        <begin position="980"/>
        <end position="989"/>
    </location>
</feature>
<evidence type="ECO:0000256" key="4">
    <source>
        <dbReference type="SAM" id="Phobius"/>
    </source>
</evidence>
<dbReference type="GO" id="GO:0016020">
    <property type="term" value="C:membrane"/>
    <property type="evidence" value="ECO:0007669"/>
    <property type="project" value="InterPro"/>
</dbReference>
<dbReference type="SMART" id="SM00602">
    <property type="entry name" value="VPS10"/>
    <property type="match status" value="1"/>
</dbReference>
<accession>A0A0G4F4M6</accession>
<feature type="region of interest" description="Disordered" evidence="3">
    <location>
        <begin position="438"/>
        <end position="470"/>
    </location>
</feature>
<feature type="compositionally biased region" description="Gly residues" evidence="3">
    <location>
        <begin position="1044"/>
        <end position="1053"/>
    </location>
</feature>
<keyword evidence="4" id="KW-0472">Membrane</keyword>
<feature type="region of interest" description="Disordered" evidence="3">
    <location>
        <begin position="919"/>
        <end position="1064"/>
    </location>
</feature>
<dbReference type="GO" id="GO:0006892">
    <property type="term" value="P:post-Golgi vesicle-mediated transport"/>
    <property type="evidence" value="ECO:0007669"/>
    <property type="project" value="TreeGrafter"/>
</dbReference>
<dbReference type="PANTHER" id="PTHR12106:SF27">
    <property type="entry name" value="SORTILIN-RELATED RECEPTOR"/>
    <property type="match status" value="1"/>
</dbReference>
<dbReference type="VEuPathDB" id="CryptoDB:Cvel_2736"/>
<dbReference type="InterPro" id="IPR031777">
    <property type="entry name" value="Sortilin_C"/>
</dbReference>
<dbReference type="PhylomeDB" id="A0A0G4F4M6"/>
<dbReference type="InterPro" id="IPR031778">
    <property type="entry name" value="Sortilin_N"/>
</dbReference>
<name>A0A0G4F4M6_9ALVE</name>
<reference evidence="6" key="1">
    <citation type="submission" date="2014-11" db="EMBL/GenBank/DDBJ databases">
        <authorList>
            <person name="Otto D Thomas"/>
            <person name="Naeem Raeece"/>
        </authorList>
    </citation>
    <scope>NUCLEOTIDE SEQUENCE</scope>
</reference>
<dbReference type="AlphaFoldDB" id="A0A0G4F4M6"/>
<dbReference type="InterPro" id="IPR050310">
    <property type="entry name" value="VPS10-sortilin"/>
</dbReference>
<keyword evidence="1" id="KW-0677">Repeat</keyword>
<dbReference type="EMBL" id="CDMZ01000110">
    <property type="protein sequence ID" value="CEM06877.1"/>
    <property type="molecule type" value="Genomic_DNA"/>
</dbReference>
<dbReference type="GO" id="GO:0005794">
    <property type="term" value="C:Golgi apparatus"/>
    <property type="evidence" value="ECO:0007669"/>
    <property type="project" value="TreeGrafter"/>
</dbReference>
<evidence type="ECO:0000259" key="5">
    <source>
        <dbReference type="SMART" id="SM00602"/>
    </source>
</evidence>
<keyword evidence="4" id="KW-1133">Transmembrane helix</keyword>
<evidence type="ECO:0000256" key="3">
    <source>
        <dbReference type="SAM" id="MobiDB-lite"/>
    </source>
</evidence>
<proteinExistence type="predicted"/>